<dbReference type="Proteomes" id="UP000887116">
    <property type="component" value="Unassembled WGS sequence"/>
</dbReference>
<keyword evidence="2" id="KW-1185">Reference proteome</keyword>
<protein>
    <submittedName>
        <fullName evidence="1">Uncharacterized protein</fullName>
    </submittedName>
</protein>
<proteinExistence type="predicted"/>
<dbReference type="OrthoDB" id="2159690at2759"/>
<dbReference type="GO" id="GO:0070652">
    <property type="term" value="C:HAUS complex"/>
    <property type="evidence" value="ECO:0007669"/>
    <property type="project" value="InterPro"/>
</dbReference>
<dbReference type="GO" id="GO:0051225">
    <property type="term" value="P:spindle assembly"/>
    <property type="evidence" value="ECO:0007669"/>
    <property type="project" value="InterPro"/>
</dbReference>
<reference evidence="1" key="1">
    <citation type="submission" date="2020-07" db="EMBL/GenBank/DDBJ databases">
        <title>Multicomponent nature underlies the extraordinary mechanical properties of spider dragline silk.</title>
        <authorList>
            <person name="Kono N."/>
            <person name="Nakamura H."/>
            <person name="Mori M."/>
            <person name="Yoshida Y."/>
            <person name="Ohtoshi R."/>
            <person name="Malay A.D."/>
            <person name="Moran D.A.P."/>
            <person name="Tomita M."/>
            <person name="Numata K."/>
            <person name="Arakawa K."/>
        </authorList>
    </citation>
    <scope>NUCLEOTIDE SEQUENCE</scope>
</reference>
<sequence>MSESKSFFETLNRLHFPHVNKYKFSDFNTIFSDPTLKSFLESLSCLNEENVLSSEELHEYEVIPPEELEHLENLLQKEDSYQEDVSEEKEKEEEQFLQQHLLIIIEHNETLIKQKEILKFHHNKLLEEKDHYRKILTEAKKVNDTYDMQKIPQSESELILAFQSTSSVINELKNLITESGYDSQTIPPSSLKDIESYFEEERRILNLVNDFLQKDLQIIGDPKHFSVKITECSEFEMQREVCFLRKILKLSKMAKIEAYSSKEKMNKTVKFYRIFEEKNFPHVFQISSSQLWNKIAKEDIQNEKLIEKEKILKIYLLNAISEHVDALCCRIGTACSKEVLQAYNDNLEKIQTPLEYLINQRSRLEAFIFYLHSYQRKLENIKQLIESTSSLVEKEKGAFQERKHQYEEELQKPVLQKSEYLSDNSILLSGYQILCDAEQQDLTFISISDLLEKIEKLQESKKCLVIEQEKKLNTLTILEEHRAIIEKLIFKGKEFSDLLHMDLRFNVYFNKLDLKFFKVLMANLEAKKSKKEKYKLMSKRNHQELARSLYIFAVTNAETFKRWIEEIKRNCYILTDNDISQC</sequence>
<dbReference type="GO" id="GO:0031023">
    <property type="term" value="P:microtubule organizing center organization"/>
    <property type="evidence" value="ECO:0007669"/>
    <property type="project" value="TreeGrafter"/>
</dbReference>
<gene>
    <name evidence="1" type="primary">AVEN_66396_1</name>
    <name evidence="1" type="ORF">TNCT_180891</name>
</gene>
<accession>A0A8X6LRL0</accession>
<dbReference type="GO" id="GO:0072686">
    <property type="term" value="C:mitotic spindle"/>
    <property type="evidence" value="ECO:0007669"/>
    <property type="project" value="TreeGrafter"/>
</dbReference>
<name>A0A8X6LRL0_TRICU</name>
<organism evidence="1 2">
    <name type="scientific">Trichonephila clavata</name>
    <name type="common">Joro spider</name>
    <name type="synonym">Nephila clavata</name>
    <dbReference type="NCBI Taxonomy" id="2740835"/>
    <lineage>
        <taxon>Eukaryota</taxon>
        <taxon>Metazoa</taxon>
        <taxon>Ecdysozoa</taxon>
        <taxon>Arthropoda</taxon>
        <taxon>Chelicerata</taxon>
        <taxon>Arachnida</taxon>
        <taxon>Araneae</taxon>
        <taxon>Araneomorphae</taxon>
        <taxon>Entelegynae</taxon>
        <taxon>Araneoidea</taxon>
        <taxon>Nephilidae</taxon>
        <taxon>Trichonephila</taxon>
    </lineage>
</organism>
<evidence type="ECO:0000313" key="1">
    <source>
        <dbReference type="EMBL" id="GFR18072.1"/>
    </source>
</evidence>
<dbReference type="InterPro" id="IPR026206">
    <property type="entry name" value="HAUS3"/>
</dbReference>
<dbReference type="PANTHER" id="PTHR19378">
    <property type="entry name" value="GOLGIN- RELATED"/>
    <property type="match status" value="1"/>
</dbReference>
<comment type="caution">
    <text evidence="1">The sequence shown here is derived from an EMBL/GenBank/DDBJ whole genome shotgun (WGS) entry which is preliminary data.</text>
</comment>
<dbReference type="PANTHER" id="PTHR19378:SF0">
    <property type="entry name" value="HAUS AUGMIN-LIKE COMPLEX SUBUNIT 3"/>
    <property type="match status" value="1"/>
</dbReference>
<dbReference type="EMBL" id="BMAO01007725">
    <property type="protein sequence ID" value="GFR18072.1"/>
    <property type="molecule type" value="Genomic_DNA"/>
</dbReference>
<evidence type="ECO:0000313" key="2">
    <source>
        <dbReference type="Proteomes" id="UP000887116"/>
    </source>
</evidence>
<dbReference type="AlphaFoldDB" id="A0A8X6LRL0"/>
<dbReference type="GO" id="GO:0005815">
    <property type="term" value="C:microtubule organizing center"/>
    <property type="evidence" value="ECO:0007669"/>
    <property type="project" value="TreeGrafter"/>
</dbReference>